<reference evidence="4" key="1">
    <citation type="submission" date="2015-08" db="UniProtKB">
        <authorList>
            <consortium name="WormBaseParasite"/>
        </authorList>
    </citation>
    <scope>IDENTIFICATION</scope>
</reference>
<evidence type="ECO:0000256" key="2">
    <source>
        <dbReference type="SAM" id="SignalP"/>
    </source>
</evidence>
<accession>A0A0K0DX27</accession>
<dbReference type="WBParaSite" id="SSTP_0000179400.1">
    <property type="protein sequence ID" value="SSTP_0000179400.1"/>
    <property type="gene ID" value="SSTP_0000179400"/>
</dbReference>
<evidence type="ECO:0000313" key="4">
    <source>
        <dbReference type="WBParaSite" id="SSTP_0000179400.1"/>
    </source>
</evidence>
<feature type="compositionally biased region" description="Polar residues" evidence="1">
    <location>
        <begin position="167"/>
        <end position="190"/>
    </location>
</feature>
<feature type="region of interest" description="Disordered" evidence="1">
    <location>
        <begin position="167"/>
        <end position="194"/>
    </location>
</feature>
<dbReference type="AlphaFoldDB" id="A0A0K0DX27"/>
<dbReference type="WBParaSite" id="TCONS_00011837.p1">
    <property type="protein sequence ID" value="TCONS_00011837.p1"/>
    <property type="gene ID" value="XLOC_006769"/>
</dbReference>
<evidence type="ECO:0000313" key="3">
    <source>
        <dbReference type="Proteomes" id="UP000035681"/>
    </source>
</evidence>
<sequence length="288" mass="32613">MILFSIYSILLIIYCLILSTTSQISQINNGKIGIIKKINFQNFNQKNIQFVQSNEAVPQLLNKGKQPVRITNAQISNIPGLSMLRGQSLPPGTIIQKRGQNIKIVLPKIETPEKINRLQSQQKPLFGISSLRTNKNTSLSSRQLRKPLLNRERQLLSQNLKTQNINLQQNKISRPRQSINNNKSPQQLPNFSLPKRQLLPVGPSRNEIPLSMKNVNFIPNSNTDNHFIHTNGIQPPAPLLKETEEKSHGSPPSEVPPNDFIVDELNKSNNFLETARKLALTHRLRKSL</sequence>
<feature type="signal peptide" evidence="2">
    <location>
        <begin position="1"/>
        <end position="22"/>
    </location>
</feature>
<evidence type="ECO:0000256" key="1">
    <source>
        <dbReference type="SAM" id="MobiDB-lite"/>
    </source>
</evidence>
<proteinExistence type="predicted"/>
<keyword evidence="2" id="KW-0732">Signal</keyword>
<name>A0A0K0DX27_STRER</name>
<organism evidence="4">
    <name type="scientific">Strongyloides stercoralis</name>
    <name type="common">Threadworm</name>
    <dbReference type="NCBI Taxonomy" id="6248"/>
    <lineage>
        <taxon>Eukaryota</taxon>
        <taxon>Metazoa</taxon>
        <taxon>Ecdysozoa</taxon>
        <taxon>Nematoda</taxon>
        <taxon>Chromadorea</taxon>
        <taxon>Rhabditida</taxon>
        <taxon>Tylenchina</taxon>
        <taxon>Panagrolaimomorpha</taxon>
        <taxon>Strongyloidoidea</taxon>
        <taxon>Strongyloididae</taxon>
        <taxon>Strongyloides</taxon>
    </lineage>
</organism>
<dbReference type="Proteomes" id="UP000035681">
    <property type="component" value="Unplaced"/>
</dbReference>
<feature type="region of interest" description="Disordered" evidence="1">
    <location>
        <begin position="232"/>
        <end position="258"/>
    </location>
</feature>
<evidence type="ECO:0000313" key="5">
    <source>
        <dbReference type="WBParaSite" id="TCONS_00011837.p1"/>
    </source>
</evidence>
<keyword evidence="3" id="KW-1185">Reference proteome</keyword>
<feature type="chain" id="PRO_5005327098" evidence="2">
    <location>
        <begin position="23"/>
        <end position="288"/>
    </location>
</feature>
<protein>
    <submittedName>
        <fullName evidence="4 5">Uncharacterized protein</fullName>
    </submittedName>
</protein>